<gene>
    <name evidence="10" type="primary">LOC105120827</name>
    <name evidence="9" type="synonym">LOC105117757</name>
</gene>
<dbReference type="GeneID" id="105120827"/>
<sequence>MEYLIYLLLISFTWACLHVPIASILLRRKSGCSVLPPGPRQLPIIGNILALGDKPHRTLAKLSQTYGPLMTLKLGRITTIVISSPNIANEALQKHDQALSSRTVPDALRVHHRNSILWLPASTHWKFLRKLTATQMFTSQRLDASRALRGKKVQEMLEYVHENCDNGRAVDIRRSVFTTSLNLISNTFFSLDIANYNSDLSQEFSDLVVGVTEQIGKPNIADYFPILRLVDPQGIRRKTNIYLKRLTQIFDSIIKERTRPRSSSVASKASHDILDALLILAKENNSELSSTDIQVLLIDFFIGGTDTTSSTVEWAMTELLLNPDKMVKAKKELQQVEGPVQESDISKCLYLQAIVKETFRLHPPVPLLLPRKAVSEVEIQGFTVPKNAQILINIWAIGRDPAIWPDPNSFKPERFLECQADVKGRDFELIPFGAGRRICPGLPLGHKMVHLTLASLIHSFDWKIADDLTPEDIDTSETFGLTLHKSEPLRAIPMKT</sequence>
<dbReference type="Proteomes" id="UP000694918">
    <property type="component" value="Unplaced"/>
</dbReference>
<keyword evidence="4 5" id="KW-0408">Iron</keyword>
<dbReference type="InterPro" id="IPR036396">
    <property type="entry name" value="Cyt_P450_sf"/>
</dbReference>
<dbReference type="RefSeq" id="XP_011013816.1">
    <property type="nucleotide sequence ID" value="XM_011015514.1"/>
</dbReference>
<dbReference type="RefSeq" id="XP_011017515.1">
    <property type="nucleotide sequence ID" value="XM_011019213.1"/>
</dbReference>
<keyword evidence="2 5" id="KW-0479">Metal-binding</keyword>
<evidence type="ECO:0000256" key="7">
    <source>
        <dbReference type="SAM" id="Phobius"/>
    </source>
</evidence>
<dbReference type="AlphaFoldDB" id="A0AAJ6TUQ2"/>
<protein>
    <submittedName>
        <fullName evidence="9 10">Geraniol 8-hydroxylase-like</fullName>
    </submittedName>
</protein>
<dbReference type="PANTHER" id="PTHR47950">
    <property type="entry name" value="CYTOCHROME P450, FAMILY 76, SUBFAMILY C, POLYPEPTIDE 5-RELATED"/>
    <property type="match status" value="1"/>
</dbReference>
<keyword evidence="7" id="KW-0812">Transmembrane</keyword>
<dbReference type="Gene3D" id="1.10.630.10">
    <property type="entry name" value="Cytochrome P450"/>
    <property type="match status" value="1"/>
</dbReference>
<proteinExistence type="inferred from homology"/>
<feature type="binding site" description="axial binding residue" evidence="5">
    <location>
        <position position="439"/>
    </location>
    <ligand>
        <name>heme</name>
        <dbReference type="ChEBI" id="CHEBI:30413"/>
    </ligand>
    <ligandPart>
        <name>Fe</name>
        <dbReference type="ChEBI" id="CHEBI:18248"/>
    </ligandPart>
</feature>
<evidence type="ECO:0000313" key="9">
    <source>
        <dbReference type="RefSeq" id="XP_011013816.1"/>
    </source>
</evidence>
<accession>A0AAJ6TUQ2</accession>
<comment type="cofactor">
    <cofactor evidence="5">
        <name>heme</name>
        <dbReference type="ChEBI" id="CHEBI:30413"/>
    </cofactor>
</comment>
<dbReference type="PRINTS" id="PR00463">
    <property type="entry name" value="EP450I"/>
</dbReference>
<keyword evidence="7" id="KW-1133">Transmembrane helix</keyword>
<dbReference type="GeneID" id="105117757"/>
<evidence type="ECO:0000256" key="3">
    <source>
        <dbReference type="ARBA" id="ARBA00023002"/>
    </source>
</evidence>
<name>A0AAJ6TUQ2_POPEU</name>
<evidence type="ECO:0000256" key="1">
    <source>
        <dbReference type="ARBA" id="ARBA00010617"/>
    </source>
</evidence>
<feature type="transmembrane region" description="Helical" evidence="7">
    <location>
        <begin position="6"/>
        <end position="26"/>
    </location>
</feature>
<dbReference type="KEGG" id="peu:105117757"/>
<dbReference type="PANTHER" id="PTHR47950:SF44">
    <property type="entry name" value="CYTOCHROME P450, FAMILY 76, SUBFAMILY C, POLYPEPTIDE 5-RELATED"/>
    <property type="match status" value="1"/>
</dbReference>
<dbReference type="Pfam" id="PF00067">
    <property type="entry name" value="p450"/>
    <property type="match status" value="1"/>
</dbReference>
<keyword evidence="7" id="KW-0472">Membrane</keyword>
<dbReference type="CDD" id="cd11073">
    <property type="entry name" value="CYP76-like"/>
    <property type="match status" value="1"/>
</dbReference>
<evidence type="ECO:0000256" key="6">
    <source>
        <dbReference type="RuleBase" id="RU000461"/>
    </source>
</evidence>
<evidence type="ECO:0000313" key="10">
    <source>
        <dbReference type="RefSeq" id="XP_011017515.1"/>
    </source>
</evidence>
<dbReference type="KEGG" id="peu:105120827"/>
<dbReference type="InterPro" id="IPR001128">
    <property type="entry name" value="Cyt_P450"/>
</dbReference>
<reference evidence="9 10" key="1">
    <citation type="submission" date="2025-04" db="UniProtKB">
        <authorList>
            <consortium name="RefSeq"/>
        </authorList>
    </citation>
    <scope>IDENTIFICATION</scope>
</reference>
<comment type="similarity">
    <text evidence="1 6">Belongs to the cytochrome P450 family.</text>
</comment>
<evidence type="ECO:0000256" key="2">
    <source>
        <dbReference type="ARBA" id="ARBA00022723"/>
    </source>
</evidence>
<dbReference type="PRINTS" id="PR00385">
    <property type="entry name" value="P450"/>
</dbReference>
<evidence type="ECO:0000256" key="5">
    <source>
        <dbReference type="PIRSR" id="PIRSR602401-1"/>
    </source>
</evidence>
<dbReference type="GO" id="GO:0016705">
    <property type="term" value="F:oxidoreductase activity, acting on paired donors, with incorporation or reduction of molecular oxygen"/>
    <property type="evidence" value="ECO:0007669"/>
    <property type="project" value="InterPro"/>
</dbReference>
<dbReference type="GO" id="GO:0004497">
    <property type="term" value="F:monooxygenase activity"/>
    <property type="evidence" value="ECO:0007669"/>
    <property type="project" value="UniProtKB-KW"/>
</dbReference>
<dbReference type="InterPro" id="IPR017972">
    <property type="entry name" value="Cyt_P450_CS"/>
</dbReference>
<keyword evidence="5 6" id="KW-0349">Heme</keyword>
<dbReference type="InterPro" id="IPR002401">
    <property type="entry name" value="Cyt_P450_E_grp-I"/>
</dbReference>
<keyword evidence="8" id="KW-1185">Reference proteome</keyword>
<dbReference type="FunFam" id="1.10.630.10:FF:000007">
    <property type="entry name" value="Cytochrome P450 76C4"/>
    <property type="match status" value="1"/>
</dbReference>
<dbReference type="GO" id="GO:0020037">
    <property type="term" value="F:heme binding"/>
    <property type="evidence" value="ECO:0007669"/>
    <property type="project" value="InterPro"/>
</dbReference>
<dbReference type="PROSITE" id="PS00086">
    <property type="entry name" value="CYTOCHROME_P450"/>
    <property type="match status" value="1"/>
</dbReference>
<dbReference type="GO" id="GO:0005506">
    <property type="term" value="F:iron ion binding"/>
    <property type="evidence" value="ECO:0007669"/>
    <property type="project" value="InterPro"/>
</dbReference>
<organism evidence="8 10">
    <name type="scientific">Populus euphratica</name>
    <name type="common">Euphrates poplar</name>
    <dbReference type="NCBI Taxonomy" id="75702"/>
    <lineage>
        <taxon>Eukaryota</taxon>
        <taxon>Viridiplantae</taxon>
        <taxon>Streptophyta</taxon>
        <taxon>Embryophyta</taxon>
        <taxon>Tracheophyta</taxon>
        <taxon>Spermatophyta</taxon>
        <taxon>Magnoliopsida</taxon>
        <taxon>eudicotyledons</taxon>
        <taxon>Gunneridae</taxon>
        <taxon>Pentapetalae</taxon>
        <taxon>rosids</taxon>
        <taxon>fabids</taxon>
        <taxon>Malpighiales</taxon>
        <taxon>Salicaceae</taxon>
        <taxon>Saliceae</taxon>
        <taxon>Populus</taxon>
    </lineage>
</organism>
<dbReference type="SUPFAM" id="SSF48264">
    <property type="entry name" value="Cytochrome P450"/>
    <property type="match status" value="1"/>
</dbReference>
<keyword evidence="3 6" id="KW-0560">Oxidoreductase</keyword>
<keyword evidence="6" id="KW-0503">Monooxygenase</keyword>
<evidence type="ECO:0000256" key="4">
    <source>
        <dbReference type="ARBA" id="ARBA00023004"/>
    </source>
</evidence>
<evidence type="ECO:0000313" key="8">
    <source>
        <dbReference type="Proteomes" id="UP000694918"/>
    </source>
</evidence>